<reference evidence="1" key="1">
    <citation type="journal article" date="2020" name="Nature">
        <title>Giant virus diversity and host interactions through global metagenomics.</title>
        <authorList>
            <person name="Schulz F."/>
            <person name="Roux S."/>
            <person name="Paez-Espino D."/>
            <person name="Jungbluth S."/>
            <person name="Walsh D.A."/>
            <person name="Denef V.J."/>
            <person name="McMahon K.D."/>
            <person name="Konstantinidis K.T."/>
            <person name="Eloe-Fadrosh E.A."/>
            <person name="Kyrpides N.C."/>
            <person name="Woyke T."/>
        </authorList>
    </citation>
    <scope>NUCLEOTIDE SEQUENCE</scope>
    <source>
        <strain evidence="1">GVMAG-M-3300023174-3</strain>
    </source>
</reference>
<dbReference type="AlphaFoldDB" id="A0A6C0DQ70"/>
<accession>A0A6C0DQ70</accession>
<sequence>MRLKSELYKKEQLEILDKIVAILNINKQPAMTLLDLDNDTEKQTAIMELLPDVYKYFSKSYIEGAKRPGRVKRPWLSIAKAILKLKYTLVTSGYNLTLPNGNRFQTVKYYFVRTDTIQQQHTNSA</sequence>
<protein>
    <submittedName>
        <fullName evidence="1">Uncharacterized protein</fullName>
    </submittedName>
</protein>
<organism evidence="1">
    <name type="scientific">viral metagenome</name>
    <dbReference type="NCBI Taxonomy" id="1070528"/>
    <lineage>
        <taxon>unclassified sequences</taxon>
        <taxon>metagenomes</taxon>
        <taxon>organismal metagenomes</taxon>
    </lineage>
</organism>
<proteinExistence type="predicted"/>
<name>A0A6C0DQ70_9ZZZZ</name>
<dbReference type="EMBL" id="MN739647">
    <property type="protein sequence ID" value="QHT18019.1"/>
    <property type="molecule type" value="Genomic_DNA"/>
</dbReference>
<evidence type="ECO:0000313" key="1">
    <source>
        <dbReference type="EMBL" id="QHT18019.1"/>
    </source>
</evidence>